<gene>
    <name evidence="10" type="ORF">RSSSTS7063_00314</name>
</gene>
<evidence type="ECO:0000256" key="8">
    <source>
        <dbReference type="SAM" id="Phobius"/>
    </source>
</evidence>
<comment type="pathway">
    <text evidence="1 6">Cell wall biogenesis; peptidoglycan biosynthesis.</text>
</comment>
<dbReference type="PANTHER" id="PTHR30582:SF33">
    <property type="entry name" value="EXPORTED PROTEIN"/>
    <property type="match status" value="1"/>
</dbReference>
<accession>A0A564W4Z0</accession>
<dbReference type="AlphaFoldDB" id="A0A564W4Z0"/>
<evidence type="ECO:0000256" key="7">
    <source>
        <dbReference type="SAM" id="MobiDB-lite"/>
    </source>
</evidence>
<evidence type="ECO:0000256" key="3">
    <source>
        <dbReference type="ARBA" id="ARBA00022960"/>
    </source>
</evidence>
<feature type="transmembrane region" description="Helical" evidence="8">
    <location>
        <begin position="80"/>
        <end position="103"/>
    </location>
</feature>
<feature type="region of interest" description="Disordered" evidence="7">
    <location>
        <begin position="1"/>
        <end position="52"/>
    </location>
</feature>
<feature type="active site" description="Proton donor/acceptor" evidence="6">
    <location>
        <position position="498"/>
    </location>
</feature>
<evidence type="ECO:0000313" key="11">
    <source>
        <dbReference type="Proteomes" id="UP000408482"/>
    </source>
</evidence>
<protein>
    <submittedName>
        <fullName evidence="10">Peptidoglycan binding domain protein</fullName>
    </submittedName>
</protein>
<proteinExistence type="predicted"/>
<keyword evidence="11" id="KW-1185">Reference proteome</keyword>
<dbReference type="GO" id="GO:0071972">
    <property type="term" value="F:peptidoglycan L,D-transpeptidase activity"/>
    <property type="evidence" value="ECO:0007669"/>
    <property type="project" value="TreeGrafter"/>
</dbReference>
<dbReference type="RefSeq" id="WP_243121750.1">
    <property type="nucleotide sequence ID" value="NZ_CABHMX010000045.1"/>
</dbReference>
<dbReference type="PANTHER" id="PTHR30582">
    <property type="entry name" value="L,D-TRANSPEPTIDASE"/>
    <property type="match status" value="1"/>
</dbReference>
<keyword evidence="2" id="KW-0808">Transferase</keyword>
<evidence type="ECO:0000256" key="6">
    <source>
        <dbReference type="PROSITE-ProRule" id="PRU01373"/>
    </source>
</evidence>
<evidence type="ECO:0000256" key="1">
    <source>
        <dbReference type="ARBA" id="ARBA00004752"/>
    </source>
</evidence>
<dbReference type="Pfam" id="PF12229">
    <property type="entry name" value="PG_binding_4"/>
    <property type="match status" value="2"/>
</dbReference>
<evidence type="ECO:0000256" key="4">
    <source>
        <dbReference type="ARBA" id="ARBA00022984"/>
    </source>
</evidence>
<keyword evidence="8" id="KW-0812">Transmembrane</keyword>
<dbReference type="SUPFAM" id="SSF141523">
    <property type="entry name" value="L,D-transpeptidase catalytic domain-like"/>
    <property type="match status" value="1"/>
</dbReference>
<dbReference type="UniPathway" id="UPA00219"/>
<dbReference type="CDD" id="cd16913">
    <property type="entry name" value="YkuD_like"/>
    <property type="match status" value="1"/>
</dbReference>
<evidence type="ECO:0000256" key="5">
    <source>
        <dbReference type="ARBA" id="ARBA00023316"/>
    </source>
</evidence>
<dbReference type="PROSITE" id="PS52029">
    <property type="entry name" value="LD_TPASE"/>
    <property type="match status" value="1"/>
</dbReference>
<dbReference type="GO" id="GO:0005576">
    <property type="term" value="C:extracellular region"/>
    <property type="evidence" value="ECO:0007669"/>
    <property type="project" value="TreeGrafter"/>
</dbReference>
<dbReference type="SUPFAM" id="SSF143985">
    <property type="entry name" value="L,D-transpeptidase pre-catalytic domain-like"/>
    <property type="match status" value="1"/>
</dbReference>
<feature type="compositionally biased region" description="Basic and acidic residues" evidence="7">
    <location>
        <begin position="1"/>
        <end position="14"/>
    </location>
</feature>
<dbReference type="InterPro" id="IPR038054">
    <property type="entry name" value="LD_TPept-like_central_sf"/>
</dbReference>
<dbReference type="GO" id="GO:0071555">
    <property type="term" value="P:cell wall organization"/>
    <property type="evidence" value="ECO:0007669"/>
    <property type="project" value="UniProtKB-UniRule"/>
</dbReference>
<keyword evidence="5 6" id="KW-0961">Cell wall biogenesis/degradation</keyword>
<keyword evidence="3 6" id="KW-0133">Cell shape</keyword>
<dbReference type="GO" id="GO:0008360">
    <property type="term" value="P:regulation of cell shape"/>
    <property type="evidence" value="ECO:0007669"/>
    <property type="project" value="UniProtKB-UniRule"/>
</dbReference>
<dbReference type="GO" id="GO:0018104">
    <property type="term" value="P:peptidoglycan-protein cross-linking"/>
    <property type="evidence" value="ECO:0007669"/>
    <property type="project" value="TreeGrafter"/>
</dbReference>
<evidence type="ECO:0000256" key="2">
    <source>
        <dbReference type="ARBA" id="ARBA00022679"/>
    </source>
</evidence>
<dbReference type="Pfam" id="PF03734">
    <property type="entry name" value="YkuD"/>
    <property type="match status" value="1"/>
</dbReference>
<keyword evidence="8" id="KW-0472">Membrane</keyword>
<dbReference type="Proteomes" id="UP000408482">
    <property type="component" value="Unassembled WGS sequence"/>
</dbReference>
<reference evidence="10 11" key="1">
    <citation type="submission" date="2019-07" db="EMBL/GenBank/DDBJ databases">
        <authorList>
            <person name="Hibberd C M."/>
            <person name="Gehrig L. J."/>
            <person name="Chang H.-W."/>
            <person name="Venkatesh S."/>
        </authorList>
    </citation>
    <scope>NUCLEOTIDE SEQUENCE [LARGE SCALE GENOMIC DNA]</scope>
    <source>
        <strain evidence="10">Blautia_luti_SSTS_Bg7063</strain>
    </source>
</reference>
<feature type="compositionally biased region" description="Basic residues" evidence="7">
    <location>
        <begin position="35"/>
        <end position="52"/>
    </location>
</feature>
<dbReference type="GO" id="GO:0016740">
    <property type="term" value="F:transferase activity"/>
    <property type="evidence" value="ECO:0007669"/>
    <property type="project" value="UniProtKB-KW"/>
</dbReference>
<dbReference type="InterPro" id="IPR038063">
    <property type="entry name" value="Transpep_catalytic_dom"/>
</dbReference>
<dbReference type="EMBL" id="CABHNW010000129">
    <property type="protein sequence ID" value="VUX39720.1"/>
    <property type="molecule type" value="Genomic_DNA"/>
</dbReference>
<evidence type="ECO:0000259" key="9">
    <source>
        <dbReference type="PROSITE" id="PS52029"/>
    </source>
</evidence>
<dbReference type="InterPro" id="IPR005490">
    <property type="entry name" value="LD_TPept_cat_dom"/>
</dbReference>
<feature type="active site" description="Nucleophile" evidence="6">
    <location>
        <position position="519"/>
    </location>
</feature>
<feature type="domain" description="L,D-TPase catalytic" evidence="9">
    <location>
        <begin position="416"/>
        <end position="543"/>
    </location>
</feature>
<name>A0A564W4Z0_9FIRM</name>
<dbReference type="Gene3D" id="2.40.440.10">
    <property type="entry name" value="L,D-transpeptidase catalytic domain-like"/>
    <property type="match status" value="1"/>
</dbReference>
<dbReference type="Gene3D" id="3.10.20.800">
    <property type="match status" value="1"/>
</dbReference>
<keyword evidence="4 6" id="KW-0573">Peptidoglycan synthesis</keyword>
<sequence>MSNDEKRDIEDRINDAMAKIVSDTAGEPQPENKKNRSAAHKSARPSKSARPRKITYVPIDESEFEPIVIPEKKKHKALKVTGMIAAMVLVVAGCAYAGVSYYYTSHFFEGTTINGIDSSNRTAYEVEQEIAKKMEGYSIQVKARDQEPQTIEGTDISYRYISSGEVLKLLKAQKPYEWVRGFFEKTTYTASEQTAFDKSKLESAVKALNCAQKENQVAPENAYVSFNDSEFTIVPETVGSELKVKEAYQMISDAISSDDREVDLGSNPDAYVKADVTSDSADLQATVDAYNNFARASITYTFGDETVTLDGSTIKNWLQFDEKGQLIQDDASFKQHIVDYVAQLAADHDTVGTERQFQTTSGRTVSVSGSAYGWKIDQDGEVAQLTQEIQSGAQTTREPVYSMRANSYGVNDLGNTYIEVDLTEQHMWYYQDGNVIFESDIVSGLASDPERKTPPGIFTLYYKKSPDVLRGTKKADGTYSYEQPVTYWMPFNGGIGFHDADWQPYFGGDRYLTGGSHGCINMPPDKAGELYNIIQYNVPIVCFY</sequence>
<organism evidence="10 11">
    <name type="scientific">Blautia luti</name>
    <dbReference type="NCBI Taxonomy" id="89014"/>
    <lineage>
        <taxon>Bacteria</taxon>
        <taxon>Bacillati</taxon>
        <taxon>Bacillota</taxon>
        <taxon>Clostridia</taxon>
        <taxon>Lachnospirales</taxon>
        <taxon>Lachnospiraceae</taxon>
        <taxon>Blautia</taxon>
    </lineage>
</organism>
<dbReference type="InterPro" id="IPR022029">
    <property type="entry name" value="YoaR-like_PG-bd"/>
</dbReference>
<dbReference type="InterPro" id="IPR050979">
    <property type="entry name" value="LD-transpeptidase"/>
</dbReference>
<evidence type="ECO:0000313" key="10">
    <source>
        <dbReference type="EMBL" id="VUX39720.1"/>
    </source>
</evidence>
<keyword evidence="8" id="KW-1133">Transmembrane helix</keyword>